<dbReference type="OrthoDB" id="194358at2759"/>
<reference evidence="2 3" key="1">
    <citation type="journal article" date="2018" name="Nat. Ecol. Evol.">
        <title>Pezizomycetes genomes reveal the molecular basis of ectomycorrhizal truffle lifestyle.</title>
        <authorList>
            <person name="Murat C."/>
            <person name="Payen T."/>
            <person name="Noel B."/>
            <person name="Kuo A."/>
            <person name="Morin E."/>
            <person name="Chen J."/>
            <person name="Kohler A."/>
            <person name="Krizsan K."/>
            <person name="Balestrini R."/>
            <person name="Da Silva C."/>
            <person name="Montanini B."/>
            <person name="Hainaut M."/>
            <person name="Levati E."/>
            <person name="Barry K.W."/>
            <person name="Belfiori B."/>
            <person name="Cichocki N."/>
            <person name="Clum A."/>
            <person name="Dockter R.B."/>
            <person name="Fauchery L."/>
            <person name="Guy J."/>
            <person name="Iotti M."/>
            <person name="Le Tacon F."/>
            <person name="Lindquist E.A."/>
            <person name="Lipzen A."/>
            <person name="Malagnac F."/>
            <person name="Mello A."/>
            <person name="Molinier V."/>
            <person name="Miyauchi S."/>
            <person name="Poulain J."/>
            <person name="Riccioni C."/>
            <person name="Rubini A."/>
            <person name="Sitrit Y."/>
            <person name="Splivallo R."/>
            <person name="Traeger S."/>
            <person name="Wang M."/>
            <person name="Zifcakova L."/>
            <person name="Wipf D."/>
            <person name="Zambonelli A."/>
            <person name="Paolocci F."/>
            <person name="Nowrousian M."/>
            <person name="Ottonello S."/>
            <person name="Baldrian P."/>
            <person name="Spatafora J.W."/>
            <person name="Henrissat B."/>
            <person name="Nagy L.G."/>
            <person name="Aury J.M."/>
            <person name="Wincker P."/>
            <person name="Grigoriev I.V."/>
            <person name="Bonfante P."/>
            <person name="Martin F.M."/>
        </authorList>
    </citation>
    <scope>NUCLEOTIDE SEQUENCE [LARGE SCALE GENOMIC DNA]</scope>
    <source>
        <strain evidence="2 3">RN42</strain>
    </source>
</reference>
<accession>A0A3N4I860</accession>
<protein>
    <submittedName>
        <fullName evidence="2">Uncharacterized protein</fullName>
    </submittedName>
</protein>
<name>A0A3N4I860_ASCIM</name>
<dbReference type="EMBL" id="ML119672">
    <property type="protein sequence ID" value="RPA82272.1"/>
    <property type="molecule type" value="Genomic_DNA"/>
</dbReference>
<proteinExistence type="predicted"/>
<gene>
    <name evidence="2" type="ORF">BJ508DRAFT_208215</name>
</gene>
<sequence length="481" mass="53350">MITEHLLDDSKKDCGRSERQRGRIQSFGKGYAAKLLQWLLICARIPLVAALEVGEDFTSNIFSDLAPLLTLFGEQVAKQFMAGSTTWEDHILFAMGPLGIITAIVGAIRIGGPLWLRAIIGRARESQASAEEELTTSTSQDVCEIWNGRSIIRLVGSPRILQLVYLDLDESKANSKLGPHDRLLTLEAGTRSGLKFEKAQDIGTDGIASPRLCAPNLFLNLRPQISAKDKWELRGFALVGVILQAGGLAFSGTMAYHPDMRIKLQKEGHPVDSYAYPLATAGTLVLILGMWICSFVIERSTEEESWIVKNPNRKNRHSRIPFRVAWIQQGGAVTDQQFGSYAIFGKDKRESILTSRLSADLGISGHSWLPRIYAKPDDIHHYSTCKSAKSSRLDPSKLSQVIVTFGTFISVVGFIIQFTGLRSLHFSASVAQLIVTLVMVAIRAWVRRGLAFTPSAFRIPQGYELEWLSTRLLEPDQLWPT</sequence>
<evidence type="ECO:0000256" key="1">
    <source>
        <dbReference type="SAM" id="Phobius"/>
    </source>
</evidence>
<feature type="transmembrane region" description="Helical" evidence="1">
    <location>
        <begin position="276"/>
        <end position="297"/>
    </location>
</feature>
<feature type="transmembrane region" description="Helical" evidence="1">
    <location>
        <begin position="424"/>
        <end position="446"/>
    </location>
</feature>
<keyword evidence="3" id="KW-1185">Reference proteome</keyword>
<dbReference type="AlphaFoldDB" id="A0A3N4I860"/>
<keyword evidence="1" id="KW-0472">Membrane</keyword>
<feature type="non-terminal residue" evidence="2">
    <location>
        <position position="481"/>
    </location>
</feature>
<organism evidence="2 3">
    <name type="scientific">Ascobolus immersus RN42</name>
    <dbReference type="NCBI Taxonomy" id="1160509"/>
    <lineage>
        <taxon>Eukaryota</taxon>
        <taxon>Fungi</taxon>
        <taxon>Dikarya</taxon>
        <taxon>Ascomycota</taxon>
        <taxon>Pezizomycotina</taxon>
        <taxon>Pezizomycetes</taxon>
        <taxon>Pezizales</taxon>
        <taxon>Ascobolaceae</taxon>
        <taxon>Ascobolus</taxon>
    </lineage>
</organism>
<dbReference type="Proteomes" id="UP000275078">
    <property type="component" value="Unassembled WGS sequence"/>
</dbReference>
<feature type="transmembrane region" description="Helical" evidence="1">
    <location>
        <begin position="91"/>
        <end position="116"/>
    </location>
</feature>
<keyword evidence="1" id="KW-0812">Transmembrane</keyword>
<evidence type="ECO:0000313" key="2">
    <source>
        <dbReference type="EMBL" id="RPA82272.1"/>
    </source>
</evidence>
<evidence type="ECO:0000313" key="3">
    <source>
        <dbReference type="Proteomes" id="UP000275078"/>
    </source>
</evidence>
<keyword evidence="1" id="KW-1133">Transmembrane helix</keyword>
<feature type="transmembrane region" description="Helical" evidence="1">
    <location>
        <begin position="398"/>
        <end position="418"/>
    </location>
</feature>
<feature type="transmembrane region" description="Helical" evidence="1">
    <location>
        <begin position="236"/>
        <end position="256"/>
    </location>
</feature>
<dbReference type="STRING" id="1160509.A0A3N4I860"/>